<name>A0AAD8VHS8_LOLMU</name>
<keyword evidence="12" id="KW-1185">Reference proteome</keyword>
<dbReference type="CDD" id="cd16454">
    <property type="entry name" value="RING-H2_PA-TM-RING"/>
    <property type="match status" value="1"/>
</dbReference>
<dbReference type="Pfam" id="PF13639">
    <property type="entry name" value="zf-RING_2"/>
    <property type="match status" value="1"/>
</dbReference>
<reference evidence="11" key="1">
    <citation type="submission" date="2023-07" db="EMBL/GenBank/DDBJ databases">
        <title>A chromosome-level genome assembly of Lolium multiflorum.</title>
        <authorList>
            <person name="Chen Y."/>
            <person name="Copetti D."/>
            <person name="Kolliker R."/>
            <person name="Studer B."/>
        </authorList>
    </citation>
    <scope>NUCLEOTIDE SEQUENCE</scope>
    <source>
        <strain evidence="11">02402/16</strain>
        <tissue evidence="11">Leaf</tissue>
    </source>
</reference>
<dbReference type="InterPro" id="IPR001841">
    <property type="entry name" value="Znf_RING"/>
</dbReference>
<evidence type="ECO:0000256" key="3">
    <source>
        <dbReference type="ARBA" id="ARBA00022723"/>
    </source>
</evidence>
<dbReference type="SUPFAM" id="SSF57850">
    <property type="entry name" value="RING/U-box"/>
    <property type="match status" value="1"/>
</dbReference>
<keyword evidence="2 9" id="KW-0812">Transmembrane</keyword>
<dbReference type="Proteomes" id="UP001231189">
    <property type="component" value="Unassembled WGS sequence"/>
</dbReference>
<dbReference type="PROSITE" id="PS50089">
    <property type="entry name" value="ZF_RING_2"/>
    <property type="match status" value="1"/>
</dbReference>
<evidence type="ECO:0000313" key="12">
    <source>
        <dbReference type="Proteomes" id="UP001231189"/>
    </source>
</evidence>
<keyword evidence="7 9" id="KW-0472">Membrane</keyword>
<keyword evidence="3" id="KW-0479">Metal-binding</keyword>
<evidence type="ECO:0000256" key="5">
    <source>
        <dbReference type="ARBA" id="ARBA00022833"/>
    </source>
</evidence>
<keyword evidence="5" id="KW-0862">Zinc</keyword>
<evidence type="ECO:0000256" key="7">
    <source>
        <dbReference type="ARBA" id="ARBA00023136"/>
    </source>
</evidence>
<comment type="caution">
    <text evidence="11">The sequence shown here is derived from an EMBL/GenBank/DDBJ whole genome shotgun (WGS) entry which is preliminary data.</text>
</comment>
<dbReference type="Gene3D" id="3.30.40.10">
    <property type="entry name" value="Zinc/RING finger domain, C3HC4 (zinc finger)"/>
    <property type="match status" value="1"/>
</dbReference>
<dbReference type="GO" id="GO:0008270">
    <property type="term" value="F:zinc ion binding"/>
    <property type="evidence" value="ECO:0007669"/>
    <property type="project" value="UniProtKB-KW"/>
</dbReference>
<evidence type="ECO:0000256" key="2">
    <source>
        <dbReference type="ARBA" id="ARBA00022692"/>
    </source>
</evidence>
<accession>A0AAD8VHS8</accession>
<evidence type="ECO:0000256" key="1">
    <source>
        <dbReference type="ARBA" id="ARBA00004370"/>
    </source>
</evidence>
<evidence type="ECO:0000256" key="4">
    <source>
        <dbReference type="ARBA" id="ARBA00022771"/>
    </source>
</evidence>
<dbReference type="PANTHER" id="PTHR46539:SF9">
    <property type="entry name" value="RING-H2 FINGER PROTEIN ATL56"/>
    <property type="match status" value="1"/>
</dbReference>
<dbReference type="SMART" id="SM00184">
    <property type="entry name" value="RING"/>
    <property type="match status" value="1"/>
</dbReference>
<feature type="domain" description="RING-type" evidence="10">
    <location>
        <begin position="109"/>
        <end position="151"/>
    </location>
</feature>
<protein>
    <recommendedName>
        <fullName evidence="10">RING-type domain-containing protein</fullName>
    </recommendedName>
</protein>
<evidence type="ECO:0000259" key="10">
    <source>
        <dbReference type="PROSITE" id="PS50089"/>
    </source>
</evidence>
<evidence type="ECO:0000256" key="8">
    <source>
        <dbReference type="PROSITE-ProRule" id="PRU00175"/>
    </source>
</evidence>
<keyword evidence="6 9" id="KW-1133">Transmembrane helix</keyword>
<dbReference type="InterPro" id="IPR013083">
    <property type="entry name" value="Znf_RING/FYVE/PHD"/>
</dbReference>
<proteinExistence type="predicted"/>
<dbReference type="PANTHER" id="PTHR46539">
    <property type="entry name" value="E3 UBIQUITIN-PROTEIN LIGASE ATL42"/>
    <property type="match status" value="1"/>
</dbReference>
<gene>
    <name evidence="11" type="ORF">QYE76_028926</name>
</gene>
<organism evidence="11 12">
    <name type="scientific">Lolium multiflorum</name>
    <name type="common">Italian ryegrass</name>
    <name type="synonym">Lolium perenne subsp. multiflorum</name>
    <dbReference type="NCBI Taxonomy" id="4521"/>
    <lineage>
        <taxon>Eukaryota</taxon>
        <taxon>Viridiplantae</taxon>
        <taxon>Streptophyta</taxon>
        <taxon>Embryophyta</taxon>
        <taxon>Tracheophyta</taxon>
        <taxon>Spermatophyta</taxon>
        <taxon>Magnoliopsida</taxon>
        <taxon>Liliopsida</taxon>
        <taxon>Poales</taxon>
        <taxon>Poaceae</taxon>
        <taxon>BOP clade</taxon>
        <taxon>Pooideae</taxon>
        <taxon>Poodae</taxon>
        <taxon>Poeae</taxon>
        <taxon>Poeae Chloroplast Group 2 (Poeae type)</taxon>
        <taxon>Loliodinae</taxon>
        <taxon>Loliinae</taxon>
        <taxon>Lolium</taxon>
    </lineage>
</organism>
<feature type="transmembrane region" description="Helical" evidence="9">
    <location>
        <begin position="205"/>
        <end position="227"/>
    </location>
</feature>
<dbReference type="AlphaFoldDB" id="A0AAD8VHS8"/>
<evidence type="ECO:0000256" key="9">
    <source>
        <dbReference type="SAM" id="Phobius"/>
    </source>
</evidence>
<evidence type="ECO:0000256" key="6">
    <source>
        <dbReference type="ARBA" id="ARBA00022989"/>
    </source>
</evidence>
<dbReference type="GO" id="GO:0016020">
    <property type="term" value="C:membrane"/>
    <property type="evidence" value="ECO:0007669"/>
    <property type="project" value="UniProtKB-SubCell"/>
</dbReference>
<evidence type="ECO:0000313" key="11">
    <source>
        <dbReference type="EMBL" id="KAK1605253.1"/>
    </source>
</evidence>
<comment type="subcellular location">
    <subcellularLocation>
        <location evidence="1">Membrane</location>
    </subcellularLocation>
</comment>
<sequence length="229" mass="24866">MLGPLHGEEGAKRRCRPASSAGVFERVISMGVQCCVTAAVLFAFGAFLVMMPLVLATRDLRRHGRRYLALSPDDHPPPWPQPRNVSLASEQINRLPSFESSPYDRTSTCVVCLEASRGGERWRALPPCGHAFHASCVDPWLLLSPLCPVCRATVAVPPRSESQAADGIETPPPPLYLSRSPPHGGLGPSAILVWFSGPFMCWTRGLPACLAVFVFVLVAVGFVWIVLLL</sequence>
<feature type="transmembrane region" description="Helical" evidence="9">
    <location>
        <begin position="30"/>
        <end position="56"/>
    </location>
</feature>
<keyword evidence="4 8" id="KW-0863">Zinc-finger</keyword>
<dbReference type="EMBL" id="JAUUTY010000007">
    <property type="protein sequence ID" value="KAK1605253.1"/>
    <property type="molecule type" value="Genomic_DNA"/>
</dbReference>